<dbReference type="Proteomes" id="UP001369736">
    <property type="component" value="Unassembled WGS sequence"/>
</dbReference>
<reference evidence="3 4" key="1">
    <citation type="submission" date="2024-03" db="EMBL/GenBank/DDBJ databases">
        <title>Actinomycetospora sp. OC33-EN07, a novel actinomycete isolated from wild orchid (Aerides multiflora).</title>
        <authorList>
            <person name="Suriyachadkun C."/>
        </authorList>
    </citation>
    <scope>NUCLEOTIDE SEQUENCE [LARGE SCALE GENOMIC DNA]</scope>
    <source>
        <strain evidence="3 4">OC33-EN07</strain>
    </source>
</reference>
<feature type="compositionally biased region" description="Polar residues" evidence="1">
    <location>
        <begin position="1"/>
        <end position="11"/>
    </location>
</feature>
<dbReference type="EMBL" id="JBBEGM010000006">
    <property type="protein sequence ID" value="MEJ2862580.1"/>
    <property type="molecule type" value="Genomic_DNA"/>
</dbReference>
<protein>
    <submittedName>
        <fullName evidence="3">DUF4157 domain-containing protein</fullName>
    </submittedName>
</protein>
<feature type="region of interest" description="Disordered" evidence="1">
    <location>
        <begin position="203"/>
        <end position="240"/>
    </location>
</feature>
<dbReference type="Pfam" id="PF13699">
    <property type="entry name" value="eCIS_core"/>
    <property type="match status" value="1"/>
</dbReference>
<proteinExistence type="predicted"/>
<feature type="compositionally biased region" description="Pro residues" evidence="1">
    <location>
        <begin position="219"/>
        <end position="228"/>
    </location>
</feature>
<accession>A0ABU8M5G6</accession>
<feature type="region of interest" description="Disordered" evidence="1">
    <location>
        <begin position="1"/>
        <end position="27"/>
    </location>
</feature>
<evidence type="ECO:0000259" key="2">
    <source>
        <dbReference type="Pfam" id="PF13699"/>
    </source>
</evidence>
<name>A0ABU8M5G6_9PSEU</name>
<dbReference type="InterPro" id="IPR025295">
    <property type="entry name" value="eCIS_core_dom"/>
</dbReference>
<gene>
    <name evidence="3" type="ORF">WCD58_15515</name>
</gene>
<evidence type="ECO:0000313" key="3">
    <source>
        <dbReference type="EMBL" id="MEJ2862580.1"/>
    </source>
</evidence>
<evidence type="ECO:0000313" key="4">
    <source>
        <dbReference type="Proteomes" id="UP001369736"/>
    </source>
</evidence>
<feature type="domain" description="eCIS core" evidence="2">
    <location>
        <begin position="86"/>
        <end position="158"/>
    </location>
</feature>
<feature type="region of interest" description="Disordered" evidence="1">
    <location>
        <begin position="48"/>
        <end position="71"/>
    </location>
</feature>
<organism evidence="3 4">
    <name type="scientific">Actinomycetospora flava</name>
    <dbReference type="NCBI Taxonomy" id="3129232"/>
    <lineage>
        <taxon>Bacteria</taxon>
        <taxon>Bacillati</taxon>
        <taxon>Actinomycetota</taxon>
        <taxon>Actinomycetes</taxon>
        <taxon>Pseudonocardiales</taxon>
        <taxon>Pseudonocardiaceae</taxon>
        <taxon>Actinomycetospora</taxon>
    </lineage>
</organism>
<keyword evidence="4" id="KW-1185">Reference proteome</keyword>
<dbReference type="RefSeq" id="WP_337703961.1">
    <property type="nucleotide sequence ID" value="NZ_JBBEGM010000006.1"/>
</dbReference>
<evidence type="ECO:0000256" key="1">
    <source>
        <dbReference type="SAM" id="MobiDB-lite"/>
    </source>
</evidence>
<comment type="caution">
    <text evidence="3">The sequence shown here is derived from an EMBL/GenBank/DDBJ whole genome shotgun (WGS) entry which is preliminary data.</text>
</comment>
<sequence>MLSSNTLTGVSGNRVRGNTRRHAATHSARARELAGKLRTFGRFVVTGAGPVPAEPTRTSGRSADSPWVRDTARPTAAPVVREGGRPLDDGVRREMGRLLGHDFSEVRVHAGPDARRSAAAIGAGGYTRGEDVVLGTPTDTRAGRWLLAHELAHVAQQDVPARGRAAAAPGPSSVAAEGEADRAATAVVGGQTFHVSEHLDRDALALGPTPDDSGIVEYPGPPGPPIRPRPGRLPSNTSSTAARAEFDRLQPEYARRLGVAPGGQVHHGIELQVLDRYPGAFTAAELNSLTNVRGIRPELENRRQLHNSRIRDLWDRFYTQLDAEIARSRLVPGTSEWVAYVREFLLECRTQIDYFEGIFFAESSSVRLTEEDQKRADAARKALGFDPLAPPGPSTYFETRLHRGLPVAVGQSSVPASAFRLVRHPATKEISHWVAQVGATLVVVTRHGEVVGTWPMHDAALQTPLIDPIDVFVAIITAGSGLAVARGGAAALAEAAGETGAREATQALAETAPRIRVAGPSGHVRVAVHNGVRIAADEVALDTGEVLAEEVQKKVLRMSR</sequence>